<dbReference type="RefSeq" id="WP_053067677.1">
    <property type="nucleotide sequence ID" value="NZ_JARTTN020000002.1"/>
</dbReference>
<evidence type="ECO:0000313" key="2">
    <source>
        <dbReference type="EMBL" id="MEC6060393.1"/>
    </source>
</evidence>
<organism evidence="2 3">
    <name type="scientific">Klebsiella variicola</name>
    <dbReference type="NCBI Taxonomy" id="244366"/>
    <lineage>
        <taxon>Bacteria</taxon>
        <taxon>Pseudomonadati</taxon>
        <taxon>Pseudomonadota</taxon>
        <taxon>Gammaproteobacteria</taxon>
        <taxon>Enterobacterales</taxon>
        <taxon>Enterobacteriaceae</taxon>
        <taxon>Klebsiella/Raoultella group</taxon>
        <taxon>Klebsiella</taxon>
        <taxon>Klebsiella pneumoniae complex</taxon>
    </lineage>
</organism>
<sequence length="658" mass="73666">MLPENEREPFWWEVWLPVKGDRQAVLHDFRLFATSTLCTASEHSVEFPERTVTWMYGSQAMFSASAMMLNCVAELKRAKDTATFFTNMPMVEQRLWADDLIVNFTAPEEGDAVPHVCLLDTGVNRAHPLLAPILSEGDMHTINADWGTDDRGNHGTGMAGLALYGDLTEVLSSEHPVTLYHRLESVKLTTGQDGNMGDDKQHAYLFGEAVSRPEIFNGARRRVFSSAVTSTYYRNYGRPSAWSSVVDRLAVDADADKPLPRLFVLSAGNIFNDQHWLLYPDGQALNQIHDPGQSWNALTVGAFTRKVELTYGNFKAIAAEGGLSPFSTTSSGWDREWPLKPDVVFEGGNAATDGVEASNFAELELLTTARDPLRRLYWTTNATSAASALCARMAADLMALYPEYRPETIRALITHSARWTPEMLRMFPANSQTGFVNLIRHCGWGVPDPDLARWSVNNSLTLVEESRLKPYSKTKDRVKTEDMNLHALPWPVEALEALQNTQVEMRVTLSYFIEPNPSARGQKSRFHYPSHRLRFAMKRPLERYEDFITRINAASEADGERYAGNDDNWALGMLQRHRGSLHQDIWTGTAAELASCGYLAVYPGQGWWRSRQGLNRFDSEAPYSLVISIHAPGTEVDLLTPVETLVDALIGTTVRIPS</sequence>
<evidence type="ECO:0000313" key="3">
    <source>
        <dbReference type="Proteomes" id="UP001176846"/>
    </source>
</evidence>
<proteinExistence type="predicted"/>
<accession>A0AAW9PSV7</accession>
<dbReference type="InterPro" id="IPR036852">
    <property type="entry name" value="Peptidase_S8/S53_dom_sf"/>
</dbReference>
<dbReference type="Gene3D" id="3.40.50.200">
    <property type="entry name" value="Peptidase S8/S53 domain"/>
    <property type="match status" value="1"/>
</dbReference>
<dbReference type="EMBL" id="JARTTN020000002">
    <property type="protein sequence ID" value="MEC6060393.1"/>
    <property type="molecule type" value="Genomic_DNA"/>
</dbReference>
<dbReference type="AlphaFoldDB" id="A0AAW9PSV7"/>
<dbReference type="InterPro" id="IPR034074">
    <property type="entry name" value="Y4bN_pept_dom"/>
</dbReference>
<evidence type="ECO:0000259" key="1">
    <source>
        <dbReference type="Pfam" id="PF00082"/>
    </source>
</evidence>
<protein>
    <submittedName>
        <fullName evidence="2">S8 family peptidase</fullName>
    </submittedName>
</protein>
<gene>
    <name evidence="2" type="ORF">QAB22_028465</name>
</gene>
<comment type="caution">
    <text evidence="2">The sequence shown here is derived from an EMBL/GenBank/DDBJ whole genome shotgun (WGS) entry which is preliminary data.</text>
</comment>
<name>A0AAW9PSV7_KLEVA</name>
<feature type="domain" description="Peptidase S8/S53" evidence="1">
    <location>
        <begin position="116"/>
        <end position="445"/>
    </location>
</feature>
<dbReference type="Pfam" id="PF00082">
    <property type="entry name" value="Peptidase_S8"/>
    <property type="match status" value="1"/>
</dbReference>
<reference evidence="2" key="1">
    <citation type="journal article" date="2023" name="Nat. Commun.">
        <title>Genomic dissection of endemic carbapenem resistance reveals metallo-beta-lactamase dissemination through clonal, plasmid and integron transfer.</title>
        <authorList>
            <person name="Macesic N."/>
            <person name="Hawkey J."/>
            <person name="Vezina B."/>
            <person name="Wisniewski J.A."/>
            <person name="Cottingham H."/>
            <person name="Blakeway L.V."/>
            <person name="Harshegyi T."/>
            <person name="Pragastis K."/>
            <person name="Badoordeen G.Z."/>
            <person name="Dennison A."/>
            <person name="Spelman D.W."/>
            <person name="Jenney A.W.J."/>
            <person name="Peleg A.Y."/>
        </authorList>
    </citation>
    <scope>NUCLEOTIDE SEQUENCE</scope>
    <source>
        <strain evidence="2">CPO071</strain>
    </source>
</reference>
<dbReference type="InterPro" id="IPR000209">
    <property type="entry name" value="Peptidase_S8/S53_dom"/>
</dbReference>
<dbReference type="GO" id="GO:0004252">
    <property type="term" value="F:serine-type endopeptidase activity"/>
    <property type="evidence" value="ECO:0007669"/>
    <property type="project" value="InterPro"/>
</dbReference>
<reference evidence="2" key="2">
    <citation type="submission" date="2024-01" db="EMBL/GenBank/DDBJ databases">
        <authorList>
            <person name="Macesic N."/>
        </authorList>
    </citation>
    <scope>NUCLEOTIDE SEQUENCE</scope>
    <source>
        <strain evidence="2">CPO071</strain>
    </source>
</reference>
<dbReference type="SUPFAM" id="SSF52743">
    <property type="entry name" value="Subtilisin-like"/>
    <property type="match status" value="1"/>
</dbReference>
<dbReference type="Proteomes" id="UP001176846">
    <property type="component" value="Unassembled WGS sequence"/>
</dbReference>
<dbReference type="GO" id="GO:0006508">
    <property type="term" value="P:proteolysis"/>
    <property type="evidence" value="ECO:0007669"/>
    <property type="project" value="InterPro"/>
</dbReference>
<dbReference type="CDD" id="cd04847">
    <property type="entry name" value="Peptidases_S8_Subtilisin_like_2"/>
    <property type="match status" value="1"/>
</dbReference>